<evidence type="ECO:0000256" key="2">
    <source>
        <dbReference type="PIRNR" id="PIRNR016661"/>
    </source>
</evidence>
<evidence type="ECO:0000313" key="4">
    <source>
        <dbReference type="EMBL" id="ABS60465.1"/>
    </source>
</evidence>
<feature type="transmembrane region" description="Helical" evidence="3">
    <location>
        <begin position="108"/>
        <end position="130"/>
    </location>
</feature>
<reference evidence="4 5" key="2">
    <citation type="journal article" date="2009" name="Proc. Natl. Acad. Sci. U.S.A.">
        <title>On the chimeric nature, thermophilic origin, and phylogenetic placement of the Thermotogales.</title>
        <authorList>
            <person name="Zhaxybayeva O."/>
            <person name="Swithers K.S."/>
            <person name="Lapierre P."/>
            <person name="Fournier G.P."/>
            <person name="Bickhart D.M."/>
            <person name="DeBoy R.T."/>
            <person name="Nelson K.E."/>
            <person name="Nesbo C.L."/>
            <person name="Doolittle W.F."/>
            <person name="Gogarten J.P."/>
            <person name="Noll K.M."/>
        </authorList>
    </citation>
    <scope>NUCLEOTIDE SEQUENCE [LARGE SCALE GENOMIC DNA]</scope>
    <source>
        <strain evidence="5">ATCC 35602 / DSM 5306 / Rt17-B1</strain>
    </source>
</reference>
<sequence>MKKDRVLRIVLIPVFAVLTAVGAQISIPLGTVPVTLQMLFVFLAGFFLNPMDALTAMVLYLALGVIGIPVFANFSAGFQHLVGPTAGYLWAFPIAAFLISYLRKINYFLAGITGLTVVYLLGWSVLGLFIKNFSKAFLVGVLPFIGIDFVKMILALYASKKLEKIMEGKLNEEA</sequence>
<keyword evidence="2" id="KW-0813">Transport</keyword>
<keyword evidence="3" id="KW-0812">Transmembrane</keyword>
<evidence type="ECO:0000256" key="1">
    <source>
        <dbReference type="ARBA" id="ARBA00010692"/>
    </source>
</evidence>
<accession>A7HKN2</accession>
<dbReference type="KEGG" id="fno:Fnod_0610"/>
<keyword evidence="5" id="KW-1185">Reference proteome</keyword>
<feature type="transmembrane region" description="Helical" evidence="3">
    <location>
        <begin position="136"/>
        <end position="157"/>
    </location>
</feature>
<dbReference type="GO" id="GO:0005886">
    <property type="term" value="C:plasma membrane"/>
    <property type="evidence" value="ECO:0007669"/>
    <property type="project" value="UniProtKB-SubCell"/>
</dbReference>
<keyword evidence="2 3" id="KW-0472">Membrane</keyword>
<dbReference type="eggNOG" id="COG1268">
    <property type="taxonomic scope" value="Bacteria"/>
</dbReference>
<comment type="similarity">
    <text evidence="1 2">Belongs to the BioY family.</text>
</comment>
<keyword evidence="3" id="KW-1133">Transmembrane helix</keyword>
<gene>
    <name evidence="4" type="ordered locus">Fnod_0610</name>
</gene>
<reference evidence="4 5" key="1">
    <citation type="submission" date="2007-07" db="EMBL/GenBank/DDBJ databases">
        <title>Complete sequence of Fervidobacterium nodosum Rt17-B1.</title>
        <authorList>
            <consortium name="US DOE Joint Genome Institute"/>
            <person name="Copeland A."/>
            <person name="Lucas S."/>
            <person name="Lapidus A."/>
            <person name="Barry K."/>
            <person name="Glavina del Rio T."/>
            <person name="Dalin E."/>
            <person name="Tice H."/>
            <person name="Pitluck S."/>
            <person name="Saunders E."/>
            <person name="Brettin T."/>
            <person name="Bruce D."/>
            <person name="Detter J.C."/>
            <person name="Han C."/>
            <person name="Schmutz J."/>
            <person name="Larimer F."/>
            <person name="Land M."/>
            <person name="Hauser L."/>
            <person name="Kyrpides N."/>
            <person name="Mikhailova N."/>
            <person name="Nelson K."/>
            <person name="Gogarten J.P."/>
            <person name="Noll K."/>
            <person name="Richardson P."/>
        </authorList>
    </citation>
    <scope>NUCLEOTIDE SEQUENCE [LARGE SCALE GENOMIC DNA]</scope>
    <source>
        <strain evidence="5">ATCC 35602 / DSM 5306 / Rt17-B1</strain>
    </source>
</reference>
<organism evidence="4 5">
    <name type="scientific">Fervidobacterium nodosum (strain ATCC 35602 / DSM 5306 / Rt17-B1)</name>
    <dbReference type="NCBI Taxonomy" id="381764"/>
    <lineage>
        <taxon>Bacteria</taxon>
        <taxon>Thermotogati</taxon>
        <taxon>Thermotogota</taxon>
        <taxon>Thermotogae</taxon>
        <taxon>Thermotogales</taxon>
        <taxon>Fervidobacteriaceae</taxon>
        <taxon>Fervidobacterium</taxon>
    </lineage>
</organism>
<dbReference type="Gene3D" id="1.10.1760.20">
    <property type="match status" value="1"/>
</dbReference>
<dbReference type="RefSeq" id="WP_011993784.1">
    <property type="nucleotide sequence ID" value="NC_009718.1"/>
</dbReference>
<feature type="transmembrane region" description="Helical" evidence="3">
    <location>
        <begin position="81"/>
        <end position="101"/>
    </location>
</feature>
<dbReference type="Pfam" id="PF02632">
    <property type="entry name" value="BioY"/>
    <property type="match status" value="1"/>
</dbReference>
<feature type="transmembrane region" description="Helical" evidence="3">
    <location>
        <begin position="7"/>
        <end position="25"/>
    </location>
</feature>
<dbReference type="GO" id="GO:0015225">
    <property type="term" value="F:biotin transmembrane transporter activity"/>
    <property type="evidence" value="ECO:0007669"/>
    <property type="project" value="UniProtKB-UniRule"/>
</dbReference>
<dbReference type="STRING" id="381764.Fnod_0610"/>
<dbReference type="PANTHER" id="PTHR34295:SF1">
    <property type="entry name" value="BIOTIN TRANSPORTER BIOY"/>
    <property type="match status" value="1"/>
</dbReference>
<dbReference type="InterPro" id="IPR003784">
    <property type="entry name" value="BioY"/>
</dbReference>
<dbReference type="HOGENOM" id="CLU_077931_3_1_0"/>
<name>A7HKN2_FERNB</name>
<protein>
    <recommendedName>
        <fullName evidence="2">Biotin transporter</fullName>
    </recommendedName>
</protein>
<keyword evidence="2" id="KW-1003">Cell membrane</keyword>
<dbReference type="Proteomes" id="UP000002415">
    <property type="component" value="Chromosome"/>
</dbReference>
<comment type="subcellular location">
    <subcellularLocation>
        <location evidence="2">Cell membrane</location>
        <topology evidence="2">Multi-pass membrane protein</topology>
    </subcellularLocation>
</comment>
<feature type="transmembrane region" description="Helical" evidence="3">
    <location>
        <begin position="56"/>
        <end position="75"/>
    </location>
</feature>
<evidence type="ECO:0000313" key="5">
    <source>
        <dbReference type="Proteomes" id="UP000002415"/>
    </source>
</evidence>
<dbReference type="PANTHER" id="PTHR34295">
    <property type="entry name" value="BIOTIN TRANSPORTER BIOY"/>
    <property type="match status" value="1"/>
</dbReference>
<dbReference type="EMBL" id="CP000771">
    <property type="protein sequence ID" value="ABS60465.1"/>
    <property type="molecule type" value="Genomic_DNA"/>
</dbReference>
<dbReference type="AlphaFoldDB" id="A7HKN2"/>
<dbReference type="PIRSF" id="PIRSF016661">
    <property type="entry name" value="BioY"/>
    <property type="match status" value="1"/>
</dbReference>
<proteinExistence type="inferred from homology"/>
<evidence type="ECO:0000256" key="3">
    <source>
        <dbReference type="SAM" id="Phobius"/>
    </source>
</evidence>
<dbReference type="OrthoDB" id="9803495at2"/>